<proteinExistence type="inferred from homology"/>
<protein>
    <recommendedName>
        <fullName evidence="4 10">Nicotinate-nucleotide--dimethylbenzimidazole phosphoribosyltransferase</fullName>
        <shortName evidence="10">NN:DBI PRT</shortName>
        <ecNumber evidence="3 10">2.4.2.21</ecNumber>
    </recommendedName>
    <alternativeName>
        <fullName evidence="8 10">N(1)-alpha-phosphoribosyltransferase</fullName>
    </alternativeName>
</protein>
<organism evidence="11 12">
    <name type="scientific">Xenorhabdus ishibashii</name>
    <dbReference type="NCBI Taxonomy" id="1034471"/>
    <lineage>
        <taxon>Bacteria</taxon>
        <taxon>Pseudomonadati</taxon>
        <taxon>Pseudomonadota</taxon>
        <taxon>Gammaproteobacteria</taxon>
        <taxon>Enterobacterales</taxon>
        <taxon>Morganellaceae</taxon>
        <taxon>Xenorhabdus</taxon>
    </lineage>
</organism>
<sequence>MTLQSLIDAIQPLDRENMEQAAQHIDSLVKPLGSLGRLEALAIQLSGMSGITGLQNLQKEIIVMCADHGVYDEGVAISPKNVTTIQARNMQKGLTGVCVLAKNSGTHVLPVDIGIDCDPIEHMLSLKLARGCGNITQGAAMDYEHAETLLLASAQLVQQRIAAGITVFGIGELGIANTTAAAAVISVLTGNDPGDVVGLGANFPPERLAHKQSIVRQAIALNQPDNQNAIDVLAKVGGFELVGMAGVILGAAAFGVPVVLDGFLSYASALAACQISPSARDYCIPSHMSTEKGTALALQHLNLQPYLHLDLRLGEGSGAAIAMSLIDAACSIYCHMGKLASSGINLPELKKPHNSTALKHIKVVELP</sequence>
<dbReference type="CDD" id="cd02439">
    <property type="entry name" value="DMB-PRT_CobT"/>
    <property type="match status" value="1"/>
</dbReference>
<evidence type="ECO:0000256" key="3">
    <source>
        <dbReference type="ARBA" id="ARBA00011991"/>
    </source>
</evidence>
<keyword evidence="12" id="KW-1185">Reference proteome</keyword>
<evidence type="ECO:0000313" key="12">
    <source>
        <dbReference type="Proteomes" id="UP000222168"/>
    </source>
</evidence>
<dbReference type="GO" id="GO:0008939">
    <property type="term" value="F:nicotinate-nucleotide-dimethylbenzimidazole phosphoribosyltransferase activity"/>
    <property type="evidence" value="ECO:0007669"/>
    <property type="project" value="UniProtKB-UniRule"/>
</dbReference>
<dbReference type="NCBIfam" id="NF000996">
    <property type="entry name" value="PRK00105.1"/>
    <property type="match status" value="1"/>
</dbReference>
<comment type="catalytic activity">
    <reaction evidence="9 10">
        <text>5,6-dimethylbenzimidazole + nicotinate beta-D-ribonucleotide = alpha-ribazole 5'-phosphate + nicotinate + H(+)</text>
        <dbReference type="Rhea" id="RHEA:11196"/>
        <dbReference type="ChEBI" id="CHEBI:15378"/>
        <dbReference type="ChEBI" id="CHEBI:15890"/>
        <dbReference type="ChEBI" id="CHEBI:32544"/>
        <dbReference type="ChEBI" id="CHEBI:57502"/>
        <dbReference type="ChEBI" id="CHEBI:57918"/>
        <dbReference type="EC" id="2.4.2.21"/>
    </reaction>
</comment>
<dbReference type="PANTHER" id="PTHR43463">
    <property type="entry name" value="NICOTINATE-NUCLEOTIDE--DIMETHYLBENZIMIDAZOLE PHOSPHORIBOSYLTRANSFERASE"/>
    <property type="match status" value="1"/>
</dbReference>
<dbReference type="PANTHER" id="PTHR43463:SF1">
    <property type="entry name" value="NICOTINATE-NUCLEOTIDE--DIMETHYLBENZIMIDAZOLE PHOSPHORIBOSYLTRANSFERASE"/>
    <property type="match status" value="1"/>
</dbReference>
<dbReference type="Gene3D" id="1.10.1610.10">
    <property type="match status" value="1"/>
</dbReference>
<keyword evidence="7 10" id="KW-0808">Transferase</keyword>
<evidence type="ECO:0000256" key="7">
    <source>
        <dbReference type="ARBA" id="ARBA00022679"/>
    </source>
</evidence>
<evidence type="ECO:0000256" key="2">
    <source>
        <dbReference type="ARBA" id="ARBA00007110"/>
    </source>
</evidence>
<gene>
    <name evidence="10 11" type="primary">cobT</name>
    <name evidence="11" type="ORF">Xish_00582</name>
</gene>
<dbReference type="Proteomes" id="UP000222168">
    <property type="component" value="Unassembled WGS sequence"/>
</dbReference>
<comment type="function">
    <text evidence="10">Catalyzes the synthesis of alpha-ribazole-5'-phosphate from nicotinate mononucleotide (NAMN) and 5,6-dimethylbenzimidazole (DMB).</text>
</comment>
<dbReference type="InterPro" id="IPR017846">
    <property type="entry name" value="Nict_dMeBzImd_PRibTrfase_bact"/>
</dbReference>
<dbReference type="InterPro" id="IPR003200">
    <property type="entry name" value="Nict_dMeBzImd_PRibTrfase"/>
</dbReference>
<dbReference type="UniPathway" id="UPA00061">
    <property type="reaction ID" value="UER00516"/>
</dbReference>
<evidence type="ECO:0000256" key="1">
    <source>
        <dbReference type="ARBA" id="ARBA00005049"/>
    </source>
</evidence>
<accession>A0A2D0KDF0</accession>
<evidence type="ECO:0000256" key="4">
    <source>
        <dbReference type="ARBA" id="ARBA00015486"/>
    </source>
</evidence>
<evidence type="ECO:0000256" key="6">
    <source>
        <dbReference type="ARBA" id="ARBA00022676"/>
    </source>
</evidence>
<feature type="active site" description="Proton acceptor" evidence="10">
    <location>
        <position position="315"/>
    </location>
</feature>
<dbReference type="Pfam" id="PF02277">
    <property type="entry name" value="DBI_PRT"/>
    <property type="match status" value="1"/>
</dbReference>
<keyword evidence="6 10" id="KW-0328">Glycosyltransferase</keyword>
<evidence type="ECO:0000256" key="5">
    <source>
        <dbReference type="ARBA" id="ARBA00022573"/>
    </source>
</evidence>
<dbReference type="FunFam" id="3.40.50.10210:FF:000001">
    <property type="entry name" value="Nicotinate-nucleotide--dimethylbenzimidazole phosphoribosyltransferase"/>
    <property type="match status" value="1"/>
</dbReference>
<dbReference type="EC" id="2.4.2.21" evidence="3 10"/>
<dbReference type="AlphaFoldDB" id="A0A2D0KDF0"/>
<comment type="pathway">
    <text evidence="1 10">Nucleoside biosynthesis; alpha-ribazole biosynthesis; alpha-ribazole from 5,6-dimethylbenzimidazole: step 1/2.</text>
</comment>
<dbReference type="NCBIfam" id="TIGR03160">
    <property type="entry name" value="cobT_DBIPRT"/>
    <property type="match status" value="1"/>
</dbReference>
<dbReference type="EMBL" id="NJAK01000001">
    <property type="protein sequence ID" value="PHM61446.1"/>
    <property type="molecule type" value="Genomic_DNA"/>
</dbReference>
<dbReference type="Gene3D" id="3.40.50.10210">
    <property type="match status" value="1"/>
</dbReference>
<evidence type="ECO:0000256" key="9">
    <source>
        <dbReference type="ARBA" id="ARBA00047340"/>
    </source>
</evidence>
<reference evidence="11 12" key="1">
    <citation type="journal article" date="2017" name="Nat. Microbiol.">
        <title>Natural product diversity associated with the nematode symbionts Photorhabdus and Xenorhabdus.</title>
        <authorList>
            <person name="Tobias N.J."/>
            <person name="Wolff H."/>
            <person name="Djahanschiri B."/>
            <person name="Grundmann F."/>
            <person name="Kronenwerth M."/>
            <person name="Shi Y.M."/>
            <person name="Simonyi S."/>
            <person name="Grun P."/>
            <person name="Shapiro-Ilan D."/>
            <person name="Pidot S.J."/>
            <person name="Stinear T.P."/>
            <person name="Ebersberger I."/>
            <person name="Bode H.B."/>
        </authorList>
    </citation>
    <scope>NUCLEOTIDE SEQUENCE [LARGE SCALE GENOMIC DNA]</scope>
    <source>
        <strain evidence="11 12">DSM 22670</strain>
    </source>
</reference>
<keyword evidence="5 10" id="KW-0169">Cobalamin biosynthesis</keyword>
<dbReference type="InterPro" id="IPR023195">
    <property type="entry name" value="Nict_dMeBzImd_PRibTrfase_N"/>
</dbReference>
<evidence type="ECO:0000256" key="8">
    <source>
        <dbReference type="ARBA" id="ARBA00030686"/>
    </source>
</evidence>
<dbReference type="RefSeq" id="WP_099118644.1">
    <property type="nucleotide sequence ID" value="NZ_NJAK01000001.1"/>
</dbReference>
<dbReference type="OrthoDB" id="9781491at2"/>
<name>A0A2D0KDF0_9GAMM</name>
<comment type="caution">
    <text evidence="11">The sequence shown here is derived from an EMBL/GenBank/DDBJ whole genome shotgun (WGS) entry which is preliminary data.</text>
</comment>
<dbReference type="SUPFAM" id="SSF52733">
    <property type="entry name" value="Nicotinate mononucleotide:5,6-dimethylbenzimidazole phosphoribosyltransferase (CobT)"/>
    <property type="match status" value="1"/>
</dbReference>
<dbReference type="GO" id="GO:0009236">
    <property type="term" value="P:cobalamin biosynthetic process"/>
    <property type="evidence" value="ECO:0007669"/>
    <property type="project" value="UniProtKB-UniRule"/>
</dbReference>
<evidence type="ECO:0000313" key="11">
    <source>
        <dbReference type="EMBL" id="PHM61446.1"/>
    </source>
</evidence>
<dbReference type="HAMAP" id="MF_00230">
    <property type="entry name" value="CobT"/>
    <property type="match status" value="1"/>
</dbReference>
<dbReference type="InterPro" id="IPR036087">
    <property type="entry name" value="Nict_dMeBzImd_PRibTrfase_sf"/>
</dbReference>
<evidence type="ECO:0000256" key="10">
    <source>
        <dbReference type="HAMAP-Rule" id="MF_00230"/>
    </source>
</evidence>
<comment type="similarity">
    <text evidence="2 10">Belongs to the CobT family.</text>
</comment>